<dbReference type="PROSITE" id="PS51379">
    <property type="entry name" value="4FE4S_FER_2"/>
    <property type="match status" value="2"/>
</dbReference>
<dbReference type="Pfam" id="PF00037">
    <property type="entry name" value="Fer4"/>
    <property type="match status" value="1"/>
</dbReference>
<keyword evidence="4" id="KW-0479">Metal-binding</keyword>
<dbReference type="Pfam" id="PF02662">
    <property type="entry name" value="FlpD"/>
    <property type="match status" value="1"/>
</dbReference>
<keyword evidence="3" id="KW-0004">4Fe-4S</keyword>
<dbReference type="Gene3D" id="3.30.70.20">
    <property type="match status" value="1"/>
</dbReference>
<feature type="domain" description="4Fe-4S ferredoxin-type" evidence="9">
    <location>
        <begin position="872"/>
        <end position="900"/>
    </location>
</feature>
<dbReference type="InterPro" id="IPR039650">
    <property type="entry name" value="HdrA-like"/>
</dbReference>
<dbReference type="PATRIC" id="fig|1122241.3.peg.2289"/>
<proteinExistence type="inferred from homology"/>
<keyword evidence="11" id="KW-1185">Reference proteome</keyword>
<dbReference type="EC" id="1.18.1.2" evidence="10"/>
<feature type="domain" description="4Fe-4S ferredoxin-type" evidence="9">
    <location>
        <begin position="901"/>
        <end position="930"/>
    </location>
</feature>
<evidence type="ECO:0000313" key="10">
    <source>
        <dbReference type="EMBL" id="KYH31591.1"/>
    </source>
</evidence>
<dbReference type="SUPFAM" id="SSF54862">
    <property type="entry name" value="4Fe-4S ferredoxins"/>
    <property type="match status" value="1"/>
</dbReference>
<dbReference type="Gene3D" id="3.50.50.60">
    <property type="entry name" value="FAD/NAD(P)-binding domain"/>
    <property type="match status" value="3"/>
</dbReference>
<evidence type="ECO:0000256" key="8">
    <source>
        <dbReference type="ARBA" id="ARBA00023014"/>
    </source>
</evidence>
<dbReference type="PROSITE" id="PS00198">
    <property type="entry name" value="4FE4S_FER_1"/>
    <property type="match status" value="1"/>
</dbReference>
<sequence>MDKNGSLPVAVLGAGIAGVQAALDLACLGHQVILVERAARPGGKLAILPKTFPTNDCSACALTPWNGFFCIRSPHFIRLAGEDKIVLLTGAEVKNLTGKAGHFCLHLNRQGREETINVAAIILCPGYEEYLPPSLNARYGYGRYSGVLTGLELEQQLANSGYPHRPPGKEPVQRVAFIQCAGSRDPANGVAYCSAVCCMYALKEALMLYETAAALKLPLPQITLFYMDLRTYSKTYQEYLEKARREYGLRLVRSRIHSIIQSPGDPRLVIRYAQENGQINVEEFDLAVLATGLRPPDGARELAARLGIKVDTYGFCQSPALSPLATTREGVFVAGAFSGPCDVIDAVTQGSAAAAACASWLKEAGLPYWSSLPPKIQLVSLPGGNNIPPRTGVFVCGCDQLSAGLDLKELEEYSRSLPGVAWVERLSLCAGGAGEQLRQAIKEHSLNRIVVAACSARALEPLINTYLRQAGLPGNVAKVVNVLDHAARIYSGRKDRATRKARDLVRMAASRALTAPAGMVEEWSITPAALVIGGGVAGMVAALTLADLDFEVHLVEKEGRLGGNALRLQYTLQGADVEAYLARLSQRLSKHPRIHIHLDAQARTITGQLGSFATEIEGTGGRKENIRHGVIIIATGAAEKKPRQYLYGEHPAAITGLELEDLLKTRSRRLDSLQKVVFIQCVDSRDDSHPYCSRICCSETLKNALELKKINPEVDVYVLNRDIMTYGLQEQWYETARSQGILFLRYNLEAPPEVTVPAKKAGPEGKIQVRVYDPILGEEIVIDADLLVLATGMEPRAENWCLASLCHIPLDENGFFATSHPKLKTVETPVPGIFTCGLAEGPKNLEEAIASAQAAAVKAAALLVQERQTLPERVARVEGACAACLTCVRVCPHGAPVIKEHRSYIDPLLCQGCGACVAACPAQAITLTSYSHTEMEAELKALPDEPGKVLPTVIFTCSYCAYANFENAVGLNCQNDVFVLQVPCLSRIGTLEVLKAIEAGAQEILLTGCIEGQCHFRPARAFGSQRSGPDPMICQEQAWRRVKKILGEIGIDEETVKVLRLPPPMPDNGRLASCLG</sequence>
<accession>A0A151AVF8</accession>
<evidence type="ECO:0000313" key="11">
    <source>
        <dbReference type="Proteomes" id="UP000075670"/>
    </source>
</evidence>
<keyword evidence="5" id="KW-0274">FAD</keyword>
<reference evidence="10 11" key="1">
    <citation type="submission" date="2016-02" db="EMBL/GenBank/DDBJ databases">
        <title>Genome sequence of Moorella mulderi DSM 14980.</title>
        <authorList>
            <person name="Poehlein A."/>
            <person name="Daniel R."/>
        </authorList>
    </citation>
    <scope>NUCLEOTIDE SEQUENCE [LARGE SCALE GENOMIC DNA]</scope>
    <source>
        <strain evidence="10 11">DSM 14980</strain>
    </source>
</reference>
<dbReference type="EMBL" id="LTBC01000009">
    <property type="protein sequence ID" value="KYH31591.1"/>
    <property type="molecule type" value="Genomic_DNA"/>
</dbReference>
<protein>
    <submittedName>
        <fullName evidence="10">Ferredoxin--NADP reductase</fullName>
        <ecNumber evidence="10">1.18.1.2</ecNumber>
    </submittedName>
</protein>
<evidence type="ECO:0000256" key="1">
    <source>
        <dbReference type="ARBA" id="ARBA00001974"/>
    </source>
</evidence>
<evidence type="ECO:0000259" key="9">
    <source>
        <dbReference type="PROSITE" id="PS51379"/>
    </source>
</evidence>
<gene>
    <name evidence="10" type="ORF">MOMUL_21470</name>
</gene>
<dbReference type="InterPro" id="IPR017900">
    <property type="entry name" value="4Fe4S_Fe_S_CS"/>
</dbReference>
<evidence type="ECO:0000256" key="3">
    <source>
        <dbReference type="ARBA" id="ARBA00022485"/>
    </source>
</evidence>
<dbReference type="PANTHER" id="PTHR43498:SF1">
    <property type="entry name" value="COB--COM HETERODISULFIDE REDUCTASE IRON-SULFUR SUBUNIT A"/>
    <property type="match status" value="1"/>
</dbReference>
<keyword evidence="6 10" id="KW-0560">Oxidoreductase</keyword>
<dbReference type="InterPro" id="IPR036188">
    <property type="entry name" value="FAD/NAD-bd_sf"/>
</dbReference>
<dbReference type="SUPFAM" id="SSF51905">
    <property type="entry name" value="FAD/NAD(P)-binding domain"/>
    <property type="match status" value="1"/>
</dbReference>
<evidence type="ECO:0000256" key="5">
    <source>
        <dbReference type="ARBA" id="ARBA00022827"/>
    </source>
</evidence>
<dbReference type="InterPro" id="IPR017896">
    <property type="entry name" value="4Fe4S_Fe-S-bd"/>
</dbReference>
<evidence type="ECO:0000256" key="4">
    <source>
        <dbReference type="ARBA" id="ARBA00022723"/>
    </source>
</evidence>
<comment type="caution">
    <text evidence="10">The sequence shown here is derived from an EMBL/GenBank/DDBJ whole genome shotgun (WGS) entry which is preliminary data.</text>
</comment>
<dbReference type="InterPro" id="IPR003813">
    <property type="entry name" value="MvhD/FlpD"/>
</dbReference>
<dbReference type="GO" id="GO:0051539">
    <property type="term" value="F:4 iron, 4 sulfur cluster binding"/>
    <property type="evidence" value="ECO:0007669"/>
    <property type="project" value="UniProtKB-KW"/>
</dbReference>
<evidence type="ECO:0000256" key="7">
    <source>
        <dbReference type="ARBA" id="ARBA00023004"/>
    </source>
</evidence>
<keyword evidence="5" id="KW-0285">Flavoprotein</keyword>
<comment type="similarity">
    <text evidence="2">Belongs to the HdrA family.</text>
</comment>
<keyword evidence="8" id="KW-0411">Iron-sulfur</keyword>
<dbReference type="OrthoDB" id="10014at2"/>
<evidence type="ECO:0000256" key="6">
    <source>
        <dbReference type="ARBA" id="ARBA00023002"/>
    </source>
</evidence>
<dbReference type="AlphaFoldDB" id="A0A151AVF8"/>
<dbReference type="PANTHER" id="PTHR43498">
    <property type="entry name" value="FERREDOXIN:COB-COM HETERODISULFIDE REDUCTASE SUBUNIT A"/>
    <property type="match status" value="1"/>
</dbReference>
<dbReference type="Pfam" id="PF07992">
    <property type="entry name" value="Pyr_redox_2"/>
    <property type="match status" value="2"/>
</dbReference>
<keyword evidence="7" id="KW-0408">Iron</keyword>
<dbReference type="GO" id="GO:0046872">
    <property type="term" value="F:metal ion binding"/>
    <property type="evidence" value="ECO:0007669"/>
    <property type="project" value="UniProtKB-KW"/>
</dbReference>
<dbReference type="InterPro" id="IPR023753">
    <property type="entry name" value="FAD/NAD-binding_dom"/>
</dbReference>
<dbReference type="SUPFAM" id="SSF51971">
    <property type="entry name" value="Nucleotide-binding domain"/>
    <property type="match status" value="1"/>
</dbReference>
<evidence type="ECO:0000256" key="2">
    <source>
        <dbReference type="ARBA" id="ARBA00006561"/>
    </source>
</evidence>
<name>A0A151AVF8_9FIRM</name>
<dbReference type="Gene3D" id="3.40.50.720">
    <property type="entry name" value="NAD(P)-binding Rossmann-like Domain"/>
    <property type="match status" value="2"/>
</dbReference>
<dbReference type="GO" id="GO:0004324">
    <property type="term" value="F:ferredoxin-NADP+ reductase activity"/>
    <property type="evidence" value="ECO:0007669"/>
    <property type="project" value="UniProtKB-EC"/>
</dbReference>
<dbReference type="RefSeq" id="WP_062284763.1">
    <property type="nucleotide sequence ID" value="NZ_LTBC01000009.1"/>
</dbReference>
<organism evidence="10 11">
    <name type="scientific">Moorella mulderi DSM 14980</name>
    <dbReference type="NCBI Taxonomy" id="1122241"/>
    <lineage>
        <taxon>Bacteria</taxon>
        <taxon>Bacillati</taxon>
        <taxon>Bacillota</taxon>
        <taxon>Clostridia</taxon>
        <taxon>Neomoorellales</taxon>
        <taxon>Neomoorellaceae</taxon>
        <taxon>Neomoorella</taxon>
    </lineage>
</organism>
<comment type="cofactor">
    <cofactor evidence="1">
        <name>FAD</name>
        <dbReference type="ChEBI" id="CHEBI:57692"/>
    </cofactor>
</comment>
<dbReference type="Proteomes" id="UP000075670">
    <property type="component" value="Unassembled WGS sequence"/>
</dbReference>